<feature type="chain" id="PRO_5045402733" description="DUF2141 domain-containing protein" evidence="1">
    <location>
        <begin position="25"/>
        <end position="129"/>
    </location>
</feature>
<evidence type="ECO:0000313" key="3">
    <source>
        <dbReference type="Proteomes" id="UP000677244"/>
    </source>
</evidence>
<proteinExistence type="predicted"/>
<sequence length="129" mass="14472">MTKFSKLFLFIIITIMAVSCGNKADMIKAGSICTIDDGEGKFGVVKVLVINDQEAHIKIYKNKYDQRPSKIDLKTLSLGSINDKDGNIGIGHVPLERKGFDSWKPVIVDFEEVTKDDLVGYEFWKNNSN</sequence>
<organism evidence="2 3">
    <name type="scientific">Niastella soli</name>
    <dbReference type="NCBI Taxonomy" id="2821487"/>
    <lineage>
        <taxon>Bacteria</taxon>
        <taxon>Pseudomonadati</taxon>
        <taxon>Bacteroidota</taxon>
        <taxon>Chitinophagia</taxon>
        <taxon>Chitinophagales</taxon>
        <taxon>Chitinophagaceae</taxon>
        <taxon>Niastella</taxon>
    </lineage>
</organism>
<name>A0ABS3YXZ8_9BACT</name>
<dbReference type="RefSeq" id="WP_209140853.1">
    <property type="nucleotide sequence ID" value="NZ_JAGHKO010000005.1"/>
</dbReference>
<keyword evidence="3" id="KW-1185">Reference proteome</keyword>
<feature type="signal peptide" evidence="1">
    <location>
        <begin position="1"/>
        <end position="24"/>
    </location>
</feature>
<reference evidence="2 3" key="1">
    <citation type="submission" date="2021-03" db="EMBL/GenBank/DDBJ databases">
        <title>Assistant Professor.</title>
        <authorList>
            <person name="Huq M.A."/>
        </authorList>
    </citation>
    <scope>NUCLEOTIDE SEQUENCE [LARGE SCALE GENOMIC DNA]</scope>
    <source>
        <strain evidence="2 3">MAH-29</strain>
    </source>
</reference>
<evidence type="ECO:0000313" key="2">
    <source>
        <dbReference type="EMBL" id="MBO9202800.1"/>
    </source>
</evidence>
<protein>
    <recommendedName>
        <fullName evidence="4">DUF2141 domain-containing protein</fullName>
    </recommendedName>
</protein>
<dbReference type="Proteomes" id="UP000677244">
    <property type="component" value="Unassembled WGS sequence"/>
</dbReference>
<evidence type="ECO:0008006" key="4">
    <source>
        <dbReference type="Google" id="ProtNLM"/>
    </source>
</evidence>
<comment type="caution">
    <text evidence="2">The sequence shown here is derived from an EMBL/GenBank/DDBJ whole genome shotgun (WGS) entry which is preliminary data.</text>
</comment>
<accession>A0ABS3YXZ8</accession>
<evidence type="ECO:0000256" key="1">
    <source>
        <dbReference type="SAM" id="SignalP"/>
    </source>
</evidence>
<dbReference type="EMBL" id="JAGHKO010000005">
    <property type="protein sequence ID" value="MBO9202800.1"/>
    <property type="molecule type" value="Genomic_DNA"/>
</dbReference>
<keyword evidence="1" id="KW-0732">Signal</keyword>
<dbReference type="PROSITE" id="PS51257">
    <property type="entry name" value="PROKAR_LIPOPROTEIN"/>
    <property type="match status" value="1"/>
</dbReference>
<gene>
    <name evidence="2" type="ORF">J7I42_21100</name>
</gene>